<organism evidence="2">
    <name type="scientific">marine metagenome</name>
    <dbReference type="NCBI Taxonomy" id="408172"/>
    <lineage>
        <taxon>unclassified sequences</taxon>
        <taxon>metagenomes</taxon>
        <taxon>ecological metagenomes</taxon>
    </lineage>
</organism>
<evidence type="ECO:0000313" key="2">
    <source>
        <dbReference type="EMBL" id="SVB59619.1"/>
    </source>
</evidence>
<dbReference type="AlphaFoldDB" id="A0A382FAC8"/>
<gene>
    <name evidence="2" type="ORF">METZ01_LOCUS212473</name>
</gene>
<reference evidence="2" key="1">
    <citation type="submission" date="2018-05" db="EMBL/GenBank/DDBJ databases">
        <authorList>
            <person name="Lanie J.A."/>
            <person name="Ng W.-L."/>
            <person name="Kazmierczak K.M."/>
            <person name="Andrzejewski T.M."/>
            <person name="Davidsen T.M."/>
            <person name="Wayne K.J."/>
            <person name="Tettelin H."/>
            <person name="Glass J.I."/>
            <person name="Rusch D."/>
            <person name="Podicherti R."/>
            <person name="Tsui H.-C.T."/>
            <person name="Winkler M.E."/>
        </authorList>
    </citation>
    <scope>NUCLEOTIDE SEQUENCE</scope>
</reference>
<protein>
    <submittedName>
        <fullName evidence="2">Uncharacterized protein</fullName>
    </submittedName>
</protein>
<sequence length="63" mass="6838">VVGLFIVNRRIGSFGILIMLLIGILTHSIPKAGGEEAKSDLQSNPIPLHLNLKESAKFSPETR</sequence>
<feature type="transmembrane region" description="Helical" evidence="1">
    <location>
        <begin position="12"/>
        <end position="29"/>
    </location>
</feature>
<proteinExistence type="predicted"/>
<feature type="non-terminal residue" evidence="2">
    <location>
        <position position="63"/>
    </location>
</feature>
<accession>A0A382FAC8</accession>
<feature type="non-terminal residue" evidence="2">
    <location>
        <position position="1"/>
    </location>
</feature>
<dbReference type="EMBL" id="UINC01048725">
    <property type="protein sequence ID" value="SVB59619.1"/>
    <property type="molecule type" value="Genomic_DNA"/>
</dbReference>
<keyword evidence="1" id="KW-1133">Transmembrane helix</keyword>
<keyword evidence="1" id="KW-0812">Transmembrane</keyword>
<keyword evidence="1" id="KW-0472">Membrane</keyword>
<evidence type="ECO:0000256" key="1">
    <source>
        <dbReference type="SAM" id="Phobius"/>
    </source>
</evidence>
<name>A0A382FAC8_9ZZZZ</name>